<dbReference type="NCBIfam" id="NF047740">
    <property type="entry name" value="antiphage_MADS5"/>
    <property type="match status" value="1"/>
</dbReference>
<keyword evidence="2" id="KW-0680">Restriction system</keyword>
<accession>A0ABU3GVJ1</accession>
<dbReference type="SUPFAM" id="SSF116734">
    <property type="entry name" value="DNA methylase specificity domain"/>
    <property type="match status" value="2"/>
</dbReference>
<evidence type="ECO:0000313" key="6">
    <source>
        <dbReference type="Proteomes" id="UP001258315"/>
    </source>
</evidence>
<protein>
    <submittedName>
        <fullName evidence="5">Type I restriction enzyme S subunit</fullName>
        <ecNumber evidence="5">3.1.21.3</ecNumber>
    </submittedName>
</protein>
<dbReference type="InterPro" id="IPR044946">
    <property type="entry name" value="Restrct_endonuc_typeI_TRD_sf"/>
</dbReference>
<dbReference type="GO" id="GO:0009035">
    <property type="term" value="F:type I site-specific deoxyribonuclease activity"/>
    <property type="evidence" value="ECO:0007669"/>
    <property type="project" value="UniProtKB-EC"/>
</dbReference>
<dbReference type="Proteomes" id="UP001258315">
    <property type="component" value="Unassembled WGS sequence"/>
</dbReference>
<proteinExistence type="inferred from homology"/>
<evidence type="ECO:0000259" key="4">
    <source>
        <dbReference type="Pfam" id="PF01420"/>
    </source>
</evidence>
<evidence type="ECO:0000313" key="5">
    <source>
        <dbReference type="EMBL" id="MDT3403797.1"/>
    </source>
</evidence>
<comment type="similarity">
    <text evidence="1">Belongs to the type-I restriction system S methylase family.</text>
</comment>
<dbReference type="EMBL" id="JAVLVU010000001">
    <property type="protein sequence ID" value="MDT3403797.1"/>
    <property type="molecule type" value="Genomic_DNA"/>
</dbReference>
<evidence type="ECO:0000256" key="3">
    <source>
        <dbReference type="ARBA" id="ARBA00023125"/>
    </source>
</evidence>
<evidence type="ECO:0000256" key="1">
    <source>
        <dbReference type="ARBA" id="ARBA00010923"/>
    </source>
</evidence>
<dbReference type="Pfam" id="PF01420">
    <property type="entry name" value="Methylase_S"/>
    <property type="match status" value="2"/>
</dbReference>
<gene>
    <name evidence="5" type="ORF">QE417_002869</name>
</gene>
<keyword evidence="6" id="KW-1185">Reference proteome</keyword>
<feature type="domain" description="Type I restriction modification DNA specificity" evidence="4">
    <location>
        <begin position="285"/>
        <end position="407"/>
    </location>
</feature>
<dbReference type="InterPro" id="IPR000055">
    <property type="entry name" value="Restrct_endonuc_typeI_TRD"/>
</dbReference>
<dbReference type="PANTHER" id="PTHR30408:SF12">
    <property type="entry name" value="TYPE I RESTRICTION ENZYME MJAVIII SPECIFICITY SUBUNIT"/>
    <property type="match status" value="1"/>
</dbReference>
<sequence length="450" mass="51303">MKTVIIKNSWFNDSDLRLDASYHLSDGPLTKLLLRNSPYELTTLAAESERIFSGNIFKRSYVEGDKYGWPYLTGSDMVKADIDSGKFISKKYTTQSDNLLIHKDWILISCSGTLGNCVFTNNDFEGRIGTHDLIRIIPNERKLLRGYLYAYLSSKYGYGLLTQFSYGGVVKHIEPHHIQDLPIPILPTAKIQEIHDLIIESANSRVKANRYLKDAQSLVVNAIKFKKRRVSCAVSFKTISKSHQKRFEAQYFTSIGYDIREHIKSGKFKYLKDISKRIFRPGIFKRHYVKNGIEFLGGSDIVKNIPKSEKKLSIAQTKHLNEMKILENWILVTCGGTIGHSVLVNKYLAGKTASQHILRVDSDTIKNGYLYAFMSSHLGLKAIQSFTYGSVIPQIEPHHLGLLPIPLLDEHIMDNAHELVMEYKKFISAAIEKELKAIDLVEKEIESWQI</sequence>
<organism evidence="5 6">
    <name type="scientific">Mucilaginibacter terrae</name>
    <dbReference type="NCBI Taxonomy" id="1955052"/>
    <lineage>
        <taxon>Bacteria</taxon>
        <taxon>Pseudomonadati</taxon>
        <taxon>Bacteroidota</taxon>
        <taxon>Sphingobacteriia</taxon>
        <taxon>Sphingobacteriales</taxon>
        <taxon>Sphingobacteriaceae</taxon>
        <taxon>Mucilaginibacter</taxon>
    </lineage>
</organism>
<dbReference type="EC" id="3.1.21.3" evidence="5"/>
<comment type="caution">
    <text evidence="5">The sequence shown here is derived from an EMBL/GenBank/DDBJ whole genome shotgun (WGS) entry which is preliminary data.</text>
</comment>
<keyword evidence="3" id="KW-0238">DNA-binding</keyword>
<dbReference type="InterPro" id="IPR052021">
    <property type="entry name" value="Type-I_RS_S_subunit"/>
</dbReference>
<keyword evidence="5" id="KW-0378">Hydrolase</keyword>
<reference evidence="6" key="1">
    <citation type="submission" date="2023-07" db="EMBL/GenBank/DDBJ databases">
        <title>Functional and genomic diversity of the sorghum phyllosphere microbiome.</title>
        <authorList>
            <person name="Shade A."/>
        </authorList>
    </citation>
    <scope>NUCLEOTIDE SEQUENCE [LARGE SCALE GENOMIC DNA]</scope>
    <source>
        <strain evidence="6">SORGH_AS_0422</strain>
    </source>
</reference>
<dbReference type="RefSeq" id="WP_311951102.1">
    <property type="nucleotide sequence ID" value="NZ_JAVLVU010000001.1"/>
</dbReference>
<dbReference type="Gene3D" id="3.90.220.20">
    <property type="entry name" value="DNA methylase specificity domains"/>
    <property type="match status" value="2"/>
</dbReference>
<name>A0ABU3GVJ1_9SPHI</name>
<dbReference type="PANTHER" id="PTHR30408">
    <property type="entry name" value="TYPE-1 RESTRICTION ENZYME ECOKI SPECIFICITY PROTEIN"/>
    <property type="match status" value="1"/>
</dbReference>
<evidence type="ECO:0000256" key="2">
    <source>
        <dbReference type="ARBA" id="ARBA00022747"/>
    </source>
</evidence>
<feature type="domain" description="Type I restriction modification DNA specificity" evidence="4">
    <location>
        <begin position="53"/>
        <end position="194"/>
    </location>
</feature>